<name>A0A060QGV6_9PROT</name>
<dbReference type="PANTHER" id="PTHR43646:SF3">
    <property type="entry name" value="SLR1566 PROTEIN"/>
    <property type="match status" value="1"/>
</dbReference>
<accession>A0A060QGV6</accession>
<feature type="transmembrane region" description="Helical" evidence="1">
    <location>
        <begin position="20"/>
        <end position="38"/>
    </location>
</feature>
<feature type="transmembrane region" description="Helical" evidence="1">
    <location>
        <begin position="333"/>
        <end position="354"/>
    </location>
</feature>
<proteinExistence type="predicted"/>
<dbReference type="InterPro" id="IPR029044">
    <property type="entry name" value="Nucleotide-diphossugar_trans"/>
</dbReference>
<dbReference type="PANTHER" id="PTHR43646">
    <property type="entry name" value="GLYCOSYLTRANSFERASE"/>
    <property type="match status" value="1"/>
</dbReference>
<dbReference type="RefSeq" id="WP_081866858.1">
    <property type="nucleotide sequence ID" value="NZ_CBLX010000016.1"/>
</dbReference>
<sequence>MTHATQGAERSAPTRAELTIAALAAFPLLVGLLNLRALSRAPSRSNARSAGISVLIPARNEGAQIEAAIMAVLANGAAVREVLVLDDGSQDDTAARVEAIADKRVRLLHGRPLPEGWCGKNHACAQLVAAATQEWLLFIDADVRLEERAIPRLLALTEGVHAPSLISGVPRQEMRSGFEWLLLPFIDVLLFGYLPLVFDKGRTPALAAACGQLVMVKAEAYRQSGGHGQIRDKLHDGLALAREMRRAGFRTRLIDATDLATCRMYRNGREVYAGLMKNAVEGLAGPVALPIWTLLLGGGHILPFLLRGTPTMQFARLASLALRLLVALRCQQGLRTVLASPVGVFMLLFIQFHARMRHVLGRPVTWKGRYYET</sequence>
<evidence type="ECO:0000259" key="2">
    <source>
        <dbReference type="Pfam" id="PF00535"/>
    </source>
</evidence>
<keyword evidence="1" id="KW-0472">Membrane</keyword>
<dbReference type="EMBL" id="CBLX010000016">
    <property type="protein sequence ID" value="CDG40374.1"/>
    <property type="molecule type" value="Genomic_DNA"/>
</dbReference>
<dbReference type="AlphaFoldDB" id="A0A060QGV6"/>
<evidence type="ECO:0000313" key="3">
    <source>
        <dbReference type="EMBL" id="CDG40374.1"/>
    </source>
</evidence>
<dbReference type="Proteomes" id="UP000027583">
    <property type="component" value="Unassembled WGS sequence"/>
</dbReference>
<dbReference type="Pfam" id="PF00535">
    <property type="entry name" value="Glycos_transf_2"/>
    <property type="match status" value="1"/>
</dbReference>
<dbReference type="SUPFAM" id="SSF53448">
    <property type="entry name" value="Nucleotide-diphospho-sugar transferases"/>
    <property type="match status" value="1"/>
</dbReference>
<gene>
    <name evidence="3" type="ORF">ASAP_2329</name>
</gene>
<reference evidence="3 4" key="2">
    <citation type="journal article" date="2014" name="PLoS ONE">
        <title>Evolution of mitochondria reconstructed from the energy metabolism of living bacteria.</title>
        <authorList>
            <person name="Degli Esposti M."/>
            <person name="Chouaia B."/>
            <person name="Comandatore F."/>
            <person name="Crotti E."/>
            <person name="Sassera D."/>
            <person name="Lievens P.M."/>
            <person name="Daffonchio D."/>
            <person name="Bandi C."/>
        </authorList>
    </citation>
    <scope>NUCLEOTIDE SEQUENCE [LARGE SCALE GENOMIC DNA]</scope>
    <source>
        <strain evidence="3 4">SF2.1</strain>
    </source>
</reference>
<reference evidence="3 4" key="1">
    <citation type="journal article" date="2014" name="Genome Biol. Evol.">
        <title>Acetic acid bacteria genomes reveal functional traits for adaptation to life in insect guts.</title>
        <authorList>
            <person name="Chouaia B."/>
            <person name="Gaiarsa S."/>
            <person name="Crotti E."/>
            <person name="Comandatore F."/>
            <person name="Degli Esposti M."/>
            <person name="Ricci I."/>
            <person name="Alma A."/>
            <person name="Favia G."/>
            <person name="Bandi C."/>
            <person name="Daffonchio D."/>
        </authorList>
    </citation>
    <scope>NUCLEOTIDE SEQUENCE [LARGE SCALE GENOMIC DNA]</scope>
    <source>
        <strain evidence="3 4">SF2.1</strain>
    </source>
</reference>
<dbReference type="GO" id="GO:0016740">
    <property type="term" value="F:transferase activity"/>
    <property type="evidence" value="ECO:0007669"/>
    <property type="project" value="UniProtKB-KW"/>
</dbReference>
<evidence type="ECO:0000313" key="4">
    <source>
        <dbReference type="Proteomes" id="UP000027583"/>
    </source>
</evidence>
<keyword evidence="1" id="KW-0812">Transmembrane</keyword>
<protein>
    <submittedName>
        <fullName evidence="3">Glycosyltransferases involved in cell wall biogenesis</fullName>
    </submittedName>
</protein>
<dbReference type="CDD" id="cd00761">
    <property type="entry name" value="Glyco_tranf_GTA_type"/>
    <property type="match status" value="1"/>
</dbReference>
<evidence type="ECO:0000256" key="1">
    <source>
        <dbReference type="SAM" id="Phobius"/>
    </source>
</evidence>
<comment type="caution">
    <text evidence="3">The sequence shown here is derived from an EMBL/GenBank/DDBJ whole genome shotgun (WGS) entry which is preliminary data.</text>
</comment>
<dbReference type="Gene3D" id="3.90.550.10">
    <property type="entry name" value="Spore Coat Polysaccharide Biosynthesis Protein SpsA, Chain A"/>
    <property type="match status" value="1"/>
</dbReference>
<feature type="domain" description="Glycosyltransferase 2-like" evidence="2">
    <location>
        <begin position="53"/>
        <end position="159"/>
    </location>
</feature>
<dbReference type="InterPro" id="IPR001173">
    <property type="entry name" value="Glyco_trans_2-like"/>
</dbReference>
<keyword evidence="1" id="KW-1133">Transmembrane helix</keyword>
<organism evidence="3 4">
    <name type="scientific">Asaia bogorensis</name>
    <dbReference type="NCBI Taxonomy" id="91915"/>
    <lineage>
        <taxon>Bacteria</taxon>
        <taxon>Pseudomonadati</taxon>
        <taxon>Pseudomonadota</taxon>
        <taxon>Alphaproteobacteria</taxon>
        <taxon>Acetobacterales</taxon>
        <taxon>Acetobacteraceae</taxon>
        <taxon>Asaia</taxon>
    </lineage>
</organism>
<feature type="transmembrane region" description="Helical" evidence="1">
    <location>
        <begin position="283"/>
        <end position="306"/>
    </location>
</feature>
<dbReference type="eggNOG" id="COG1215">
    <property type="taxonomic scope" value="Bacteria"/>
</dbReference>
<feature type="transmembrane region" description="Helical" evidence="1">
    <location>
        <begin position="180"/>
        <end position="198"/>
    </location>
</feature>